<comment type="function">
    <text evidence="2 15">This enzyme scavenges exogenous and endogenous cytidine and 2'-deoxycytidine for UMP synthesis.</text>
</comment>
<feature type="binding site" evidence="13">
    <location>
        <begin position="44"/>
        <end position="50"/>
    </location>
    <ligand>
        <name>substrate</name>
    </ligand>
</feature>
<evidence type="ECO:0000256" key="4">
    <source>
        <dbReference type="ARBA" id="ARBA00012783"/>
    </source>
</evidence>
<evidence type="ECO:0000256" key="3">
    <source>
        <dbReference type="ARBA" id="ARBA00006576"/>
    </source>
</evidence>
<dbReference type="GO" id="GO:0008270">
    <property type="term" value="F:zinc ion binding"/>
    <property type="evidence" value="ECO:0007669"/>
    <property type="project" value="UniProtKB-UniRule"/>
</dbReference>
<dbReference type="InterPro" id="IPR016192">
    <property type="entry name" value="APOBEC/CMP_deaminase_Zn-bd"/>
</dbReference>
<comment type="catalytic activity">
    <reaction evidence="10 15">
        <text>2'-deoxycytidine + H2O + H(+) = 2'-deoxyuridine + NH4(+)</text>
        <dbReference type="Rhea" id="RHEA:13433"/>
        <dbReference type="ChEBI" id="CHEBI:15377"/>
        <dbReference type="ChEBI" id="CHEBI:15378"/>
        <dbReference type="ChEBI" id="CHEBI:15698"/>
        <dbReference type="ChEBI" id="CHEBI:16450"/>
        <dbReference type="ChEBI" id="CHEBI:28938"/>
        <dbReference type="EC" id="3.5.4.5"/>
    </reaction>
</comment>
<evidence type="ECO:0000256" key="8">
    <source>
        <dbReference type="ARBA" id="ARBA00022833"/>
    </source>
</evidence>
<dbReference type="AlphaFoldDB" id="A0A3S0V623"/>
<name>A0A3S0V623_9GAMM</name>
<dbReference type="EC" id="3.5.4.5" evidence="4 15"/>
<gene>
    <name evidence="17" type="primary">cdd</name>
    <name evidence="17" type="ORF">EKM59_02890</name>
</gene>
<keyword evidence="6 14" id="KW-0479">Metal-binding</keyword>
<dbReference type="GO" id="GO:0055086">
    <property type="term" value="P:nucleobase-containing small molecule metabolic process"/>
    <property type="evidence" value="ECO:0007669"/>
    <property type="project" value="UniProtKB-ARBA"/>
</dbReference>
<dbReference type="PANTHER" id="PTHR11644">
    <property type="entry name" value="CYTIDINE DEAMINASE"/>
    <property type="match status" value="1"/>
</dbReference>
<dbReference type="InterPro" id="IPR002125">
    <property type="entry name" value="CMP_dCMP_dom"/>
</dbReference>
<evidence type="ECO:0000256" key="12">
    <source>
        <dbReference type="PIRSR" id="PIRSR606262-1"/>
    </source>
</evidence>
<dbReference type="EMBL" id="RZGR01000006">
    <property type="protein sequence ID" value="RUQ89721.1"/>
    <property type="molecule type" value="Genomic_DNA"/>
</dbReference>
<feature type="active site" description="Proton donor" evidence="12">
    <location>
        <position position="57"/>
    </location>
</feature>
<keyword evidence="18" id="KW-1185">Reference proteome</keyword>
<dbReference type="GO" id="GO:0072527">
    <property type="term" value="P:pyrimidine-containing compound metabolic process"/>
    <property type="evidence" value="ECO:0007669"/>
    <property type="project" value="UniProtKB-ARBA"/>
</dbReference>
<dbReference type="NCBIfam" id="TIGR01354">
    <property type="entry name" value="cyt_deam_tetra"/>
    <property type="match status" value="1"/>
</dbReference>
<evidence type="ECO:0000256" key="10">
    <source>
        <dbReference type="ARBA" id="ARBA00049252"/>
    </source>
</evidence>
<dbReference type="OrthoDB" id="9795347at2"/>
<dbReference type="Pfam" id="PF00383">
    <property type="entry name" value="dCMP_cyt_deam_1"/>
    <property type="match status" value="1"/>
</dbReference>
<evidence type="ECO:0000256" key="11">
    <source>
        <dbReference type="ARBA" id="ARBA00049558"/>
    </source>
</evidence>
<evidence type="ECO:0000256" key="9">
    <source>
        <dbReference type="ARBA" id="ARBA00032005"/>
    </source>
</evidence>
<dbReference type="PROSITE" id="PS51747">
    <property type="entry name" value="CYT_DCMP_DEAMINASES_2"/>
    <property type="match status" value="1"/>
</dbReference>
<evidence type="ECO:0000313" key="18">
    <source>
        <dbReference type="Proteomes" id="UP000288012"/>
    </source>
</evidence>
<dbReference type="GO" id="GO:0042802">
    <property type="term" value="F:identical protein binding"/>
    <property type="evidence" value="ECO:0007669"/>
    <property type="project" value="UniProtKB-ARBA"/>
</dbReference>
<dbReference type="PROSITE" id="PS00903">
    <property type="entry name" value="CYT_DCMP_DEAMINASES_1"/>
    <property type="match status" value="1"/>
</dbReference>
<comment type="caution">
    <text evidence="17">The sequence shown here is derived from an EMBL/GenBank/DDBJ whole genome shotgun (WGS) entry which is preliminary data.</text>
</comment>
<proteinExistence type="inferred from homology"/>
<protein>
    <recommendedName>
        <fullName evidence="5 15">Cytidine deaminase</fullName>
        <ecNumber evidence="4 15">3.5.4.5</ecNumber>
    </recommendedName>
    <alternativeName>
        <fullName evidence="9 15">Cytidine aminohydrolase</fullName>
    </alternativeName>
</protein>
<feature type="binding site" evidence="14">
    <location>
        <position position="91"/>
    </location>
    <ligand>
        <name>Zn(2+)</name>
        <dbReference type="ChEBI" id="CHEBI:29105"/>
        <note>catalytic</note>
    </ligand>
</feature>
<keyword evidence="8 14" id="KW-0862">Zinc</keyword>
<evidence type="ECO:0000256" key="14">
    <source>
        <dbReference type="PIRSR" id="PIRSR606262-3"/>
    </source>
</evidence>
<dbReference type="GO" id="GO:0004126">
    <property type="term" value="F:cytidine deaminase activity"/>
    <property type="evidence" value="ECO:0007669"/>
    <property type="project" value="UniProtKB-UniRule"/>
</dbReference>
<organism evidence="17 18">
    <name type="scientific">Legionella septentrionalis</name>
    <dbReference type="NCBI Taxonomy" id="2498109"/>
    <lineage>
        <taxon>Bacteria</taxon>
        <taxon>Pseudomonadati</taxon>
        <taxon>Pseudomonadota</taxon>
        <taxon>Gammaproteobacteria</taxon>
        <taxon>Legionellales</taxon>
        <taxon>Legionellaceae</taxon>
        <taxon>Legionella</taxon>
    </lineage>
</organism>
<comment type="cofactor">
    <cofactor evidence="1 14 15">
        <name>Zn(2+)</name>
        <dbReference type="ChEBI" id="CHEBI:29105"/>
    </cofactor>
</comment>
<comment type="similarity">
    <text evidence="3 15">Belongs to the cytidine and deoxycytidylate deaminase family.</text>
</comment>
<evidence type="ECO:0000256" key="2">
    <source>
        <dbReference type="ARBA" id="ARBA00003949"/>
    </source>
</evidence>
<dbReference type="GO" id="GO:0005829">
    <property type="term" value="C:cytosol"/>
    <property type="evidence" value="ECO:0007669"/>
    <property type="project" value="TreeGrafter"/>
</dbReference>
<dbReference type="NCBIfam" id="NF004064">
    <property type="entry name" value="PRK05578.1"/>
    <property type="match status" value="1"/>
</dbReference>
<dbReference type="PANTHER" id="PTHR11644:SF2">
    <property type="entry name" value="CYTIDINE DEAMINASE"/>
    <property type="match status" value="1"/>
</dbReference>
<dbReference type="SUPFAM" id="SSF53927">
    <property type="entry name" value="Cytidine deaminase-like"/>
    <property type="match status" value="1"/>
</dbReference>
<dbReference type="FunFam" id="3.40.140.10:FF:000008">
    <property type="entry name" value="Cytidine deaminase"/>
    <property type="match status" value="1"/>
</dbReference>
<evidence type="ECO:0000256" key="15">
    <source>
        <dbReference type="RuleBase" id="RU364006"/>
    </source>
</evidence>
<comment type="catalytic activity">
    <reaction evidence="11 15">
        <text>cytidine + H2O + H(+) = uridine + NH4(+)</text>
        <dbReference type="Rhea" id="RHEA:16069"/>
        <dbReference type="ChEBI" id="CHEBI:15377"/>
        <dbReference type="ChEBI" id="CHEBI:15378"/>
        <dbReference type="ChEBI" id="CHEBI:16704"/>
        <dbReference type="ChEBI" id="CHEBI:17562"/>
        <dbReference type="ChEBI" id="CHEBI:28938"/>
        <dbReference type="EC" id="3.5.4.5"/>
    </reaction>
</comment>
<evidence type="ECO:0000313" key="17">
    <source>
        <dbReference type="EMBL" id="RUQ89721.1"/>
    </source>
</evidence>
<accession>A0A3S0V623</accession>
<evidence type="ECO:0000256" key="6">
    <source>
        <dbReference type="ARBA" id="ARBA00022723"/>
    </source>
</evidence>
<dbReference type="Gene3D" id="3.40.140.10">
    <property type="entry name" value="Cytidine Deaminase, domain 2"/>
    <property type="match status" value="1"/>
</dbReference>
<sequence>MNDIIKAMIKAASHALQHAYAPYSKFAVGSSLQSEDGSIFTGVNVENGSYGLTVCAETSAICQMIAAGQRKIKNMVILAKNNKLCPPCGACRQRIYEFCEPETRVYLCDQQTVLKALTVNELLPLAFSLNPPDRKKL</sequence>
<dbReference type="Proteomes" id="UP000288012">
    <property type="component" value="Unassembled WGS sequence"/>
</dbReference>
<feature type="domain" description="CMP/dCMP-type deaminase" evidence="16">
    <location>
        <begin position="3"/>
        <end position="130"/>
    </location>
</feature>
<evidence type="ECO:0000256" key="7">
    <source>
        <dbReference type="ARBA" id="ARBA00022801"/>
    </source>
</evidence>
<keyword evidence="7 15" id="KW-0378">Hydrolase</keyword>
<feature type="binding site" evidence="14">
    <location>
        <position position="55"/>
    </location>
    <ligand>
        <name>Zn(2+)</name>
        <dbReference type="ChEBI" id="CHEBI:29105"/>
        <note>catalytic</note>
    </ligand>
</feature>
<evidence type="ECO:0000259" key="16">
    <source>
        <dbReference type="PROSITE" id="PS51747"/>
    </source>
</evidence>
<evidence type="ECO:0000256" key="1">
    <source>
        <dbReference type="ARBA" id="ARBA00001947"/>
    </source>
</evidence>
<dbReference type="InterPro" id="IPR050202">
    <property type="entry name" value="Cyt/Deoxycyt_deaminase"/>
</dbReference>
<dbReference type="CDD" id="cd01283">
    <property type="entry name" value="cytidine_deaminase"/>
    <property type="match status" value="1"/>
</dbReference>
<evidence type="ECO:0000256" key="13">
    <source>
        <dbReference type="PIRSR" id="PIRSR606262-2"/>
    </source>
</evidence>
<feature type="binding site" evidence="14">
    <location>
        <position position="88"/>
    </location>
    <ligand>
        <name>Zn(2+)</name>
        <dbReference type="ChEBI" id="CHEBI:29105"/>
        <note>catalytic</note>
    </ligand>
</feature>
<dbReference type="RefSeq" id="WP_126953521.1">
    <property type="nucleotide sequence ID" value="NZ_RZGR01000006.1"/>
</dbReference>
<dbReference type="InterPro" id="IPR016193">
    <property type="entry name" value="Cytidine_deaminase-like"/>
</dbReference>
<reference evidence="17 18" key="1">
    <citation type="submission" date="2018-12" db="EMBL/GenBank/DDBJ databases">
        <title>Legionella sp,whole genome shotgun sequence.</title>
        <authorList>
            <person name="Wu H."/>
        </authorList>
    </citation>
    <scope>NUCLEOTIDE SEQUENCE [LARGE SCALE GENOMIC DNA]</scope>
    <source>
        <strain evidence="18">km714</strain>
    </source>
</reference>
<dbReference type="InterPro" id="IPR006262">
    <property type="entry name" value="Cyt_deam_tetra"/>
</dbReference>
<evidence type="ECO:0000256" key="5">
    <source>
        <dbReference type="ARBA" id="ARBA00018266"/>
    </source>
</evidence>